<feature type="compositionally biased region" description="Pro residues" evidence="1">
    <location>
        <begin position="588"/>
        <end position="597"/>
    </location>
</feature>
<sequence length="664" mass="71460">MASTRRLVSYDDIDYGAAPVASTSASSSRAAAPTSHTKALQAVKQEDASLQPSQGALLIPQAPLRSSQEARAASPSSSTNDGSLSYAKKKRLRRKRQLKAQQQASEQPDGQHQEHNPQKRPLLSSDDTAVEQEIVHQGKKRRKNEDNKLQRASLRQEMEEQWMGNGAAMGGLDYDGLTTEAAQNHSRMADAEPSKHEANGNASHQQQTSADRSTAGGWKHTEGDDGWGDEDEQEYDEDNVYEGNEEACEEDEEYDESIQAEWDAMGRLNTSIAIPDIPPAFLDTGEEPLGSTTQATLEQATVVSPPRTSGVAADGGRVLTEAELWDESALVDAWKAATEEYLLHSSKDSTTTTSATARTVKHPSALWHDAPVSGSKSALKAQQISENNKEKRRLRLFLEEKARKAKEIEDLRKEVEQEQAQAQEQAQEEERQRQQGQAGTSQLVTAPALVLSATPSAPVGSTLNAATSKVHPVGKRSLTGRAIPPSIGLPGNAAWQAACATVASTRNRIGDEARPPVALQKTVEKAATQPIARAEVPLPSTTLSDAPTMADNTATSIDPSASGQAISDTNVEMPQALSSSATAHTSLPQPPMPPPALSHPLIASQTAPSLPNSATGPTIPSTVDEGSLSGELLQRICSSWYYAGYWTAQWEEEGRRKSRADRQE</sequence>
<reference evidence="2 3" key="1">
    <citation type="journal article" date="2018" name="Mol. Biol. Evol.">
        <title>Broad Genomic Sampling Reveals a Smut Pathogenic Ancestry of the Fungal Clade Ustilaginomycotina.</title>
        <authorList>
            <person name="Kijpornyongpan T."/>
            <person name="Mondo S.J."/>
            <person name="Barry K."/>
            <person name="Sandor L."/>
            <person name="Lee J."/>
            <person name="Lipzen A."/>
            <person name="Pangilinan J."/>
            <person name="LaButti K."/>
            <person name="Hainaut M."/>
            <person name="Henrissat B."/>
            <person name="Grigoriev I.V."/>
            <person name="Spatafora J.W."/>
            <person name="Aime M.C."/>
        </authorList>
    </citation>
    <scope>NUCLEOTIDE SEQUENCE [LARGE SCALE GENOMIC DNA]</scope>
    <source>
        <strain evidence="2 3">MCA 4718</strain>
    </source>
</reference>
<feature type="region of interest" description="Disordered" evidence="1">
    <location>
        <begin position="540"/>
        <end position="616"/>
    </location>
</feature>
<dbReference type="Proteomes" id="UP000245942">
    <property type="component" value="Unassembled WGS sequence"/>
</dbReference>
<dbReference type="OrthoDB" id="197400at2759"/>
<keyword evidence="3" id="KW-1185">Reference proteome</keyword>
<evidence type="ECO:0000313" key="3">
    <source>
        <dbReference type="Proteomes" id="UP000245942"/>
    </source>
</evidence>
<feature type="compositionally biased region" description="Low complexity" evidence="1">
    <location>
        <begin position="17"/>
        <end position="35"/>
    </location>
</feature>
<feature type="compositionally biased region" description="Polar residues" evidence="1">
    <location>
        <begin position="603"/>
        <end position="616"/>
    </location>
</feature>
<feature type="region of interest" description="Disordered" evidence="1">
    <location>
        <begin position="367"/>
        <end position="386"/>
    </location>
</feature>
<name>A0A316UAS0_9BASI</name>
<proteinExistence type="predicted"/>
<organism evidence="2 3">
    <name type="scientific">Pseudomicrostroma glucosiphilum</name>
    <dbReference type="NCBI Taxonomy" id="1684307"/>
    <lineage>
        <taxon>Eukaryota</taxon>
        <taxon>Fungi</taxon>
        <taxon>Dikarya</taxon>
        <taxon>Basidiomycota</taxon>
        <taxon>Ustilaginomycotina</taxon>
        <taxon>Exobasidiomycetes</taxon>
        <taxon>Microstromatales</taxon>
        <taxon>Microstromatales incertae sedis</taxon>
        <taxon>Pseudomicrostroma</taxon>
    </lineage>
</organism>
<feature type="compositionally biased region" description="Acidic residues" evidence="1">
    <location>
        <begin position="224"/>
        <end position="254"/>
    </location>
</feature>
<feature type="compositionally biased region" description="Basic residues" evidence="1">
    <location>
        <begin position="87"/>
        <end position="98"/>
    </location>
</feature>
<evidence type="ECO:0000313" key="2">
    <source>
        <dbReference type="EMBL" id="PWN22320.1"/>
    </source>
</evidence>
<dbReference type="GeneID" id="37013687"/>
<feature type="compositionally biased region" description="Polar residues" evidence="1">
    <location>
        <begin position="64"/>
        <end position="83"/>
    </location>
</feature>
<feature type="region of interest" description="Disordered" evidence="1">
    <location>
        <begin position="419"/>
        <end position="441"/>
    </location>
</feature>
<protein>
    <submittedName>
        <fullName evidence="2">Uncharacterized protein</fullName>
    </submittedName>
</protein>
<dbReference type="RefSeq" id="XP_025349480.1">
    <property type="nucleotide sequence ID" value="XM_025491953.1"/>
</dbReference>
<gene>
    <name evidence="2" type="ORF">BCV69DRAFT_281326</name>
</gene>
<dbReference type="EMBL" id="KZ819323">
    <property type="protein sequence ID" value="PWN22320.1"/>
    <property type="molecule type" value="Genomic_DNA"/>
</dbReference>
<feature type="compositionally biased region" description="Basic and acidic residues" evidence="1">
    <location>
        <begin position="187"/>
        <end position="198"/>
    </location>
</feature>
<dbReference type="STRING" id="1684307.A0A316UAS0"/>
<feature type="compositionally biased region" description="Polar residues" evidence="1">
    <location>
        <begin position="374"/>
        <end position="386"/>
    </location>
</feature>
<dbReference type="AlphaFoldDB" id="A0A316UAS0"/>
<feature type="compositionally biased region" description="Polar residues" evidence="1">
    <location>
        <begin position="540"/>
        <end position="572"/>
    </location>
</feature>
<accession>A0A316UAS0</accession>
<feature type="region of interest" description="Disordered" evidence="1">
    <location>
        <begin position="1"/>
        <end position="254"/>
    </location>
</feature>
<feature type="compositionally biased region" description="Low complexity" evidence="1">
    <location>
        <begin position="576"/>
        <end position="587"/>
    </location>
</feature>
<feature type="compositionally biased region" description="Polar residues" evidence="1">
    <location>
        <begin position="200"/>
        <end position="212"/>
    </location>
</feature>
<evidence type="ECO:0000256" key="1">
    <source>
        <dbReference type="SAM" id="MobiDB-lite"/>
    </source>
</evidence>
<feature type="compositionally biased region" description="Basic and acidic residues" evidence="1">
    <location>
        <begin position="143"/>
        <end position="158"/>
    </location>
</feature>